<dbReference type="EMBL" id="SMOL01000768">
    <property type="protein sequence ID" value="KAB2597093.1"/>
    <property type="molecule type" value="Genomic_DNA"/>
</dbReference>
<evidence type="ECO:0000313" key="3">
    <source>
        <dbReference type="Proteomes" id="UP000327157"/>
    </source>
</evidence>
<feature type="compositionally biased region" description="Basic and acidic residues" evidence="1">
    <location>
        <begin position="27"/>
        <end position="40"/>
    </location>
</feature>
<reference evidence="2 3" key="1">
    <citation type="submission" date="2019-09" db="EMBL/GenBank/DDBJ databases">
        <authorList>
            <person name="Ou C."/>
        </authorList>
    </citation>
    <scope>NUCLEOTIDE SEQUENCE [LARGE SCALE GENOMIC DNA]</scope>
    <source>
        <strain evidence="2">S2</strain>
        <tissue evidence="2">Leaf</tissue>
    </source>
</reference>
<evidence type="ECO:0000313" key="2">
    <source>
        <dbReference type="EMBL" id="KAB2597093.1"/>
    </source>
</evidence>
<keyword evidence="3" id="KW-1185">Reference proteome</keyword>
<reference evidence="2 3" key="3">
    <citation type="submission" date="2019-11" db="EMBL/GenBank/DDBJ databases">
        <title>A de novo genome assembly of a pear dwarfing rootstock.</title>
        <authorList>
            <person name="Wang F."/>
            <person name="Wang J."/>
            <person name="Li S."/>
            <person name="Zhang Y."/>
            <person name="Fang M."/>
            <person name="Ma L."/>
            <person name="Zhao Y."/>
            <person name="Jiang S."/>
        </authorList>
    </citation>
    <scope>NUCLEOTIDE SEQUENCE [LARGE SCALE GENOMIC DNA]</scope>
    <source>
        <strain evidence="2">S2</strain>
        <tissue evidence="2">Leaf</tissue>
    </source>
</reference>
<reference evidence="3" key="2">
    <citation type="submission" date="2019-10" db="EMBL/GenBank/DDBJ databases">
        <title>A de novo genome assembly of a pear dwarfing rootstock.</title>
        <authorList>
            <person name="Wang F."/>
            <person name="Wang J."/>
            <person name="Li S."/>
            <person name="Zhang Y."/>
            <person name="Fang M."/>
            <person name="Ma L."/>
            <person name="Zhao Y."/>
            <person name="Jiang S."/>
        </authorList>
    </citation>
    <scope>NUCLEOTIDE SEQUENCE [LARGE SCALE GENOMIC DNA]</scope>
</reference>
<gene>
    <name evidence="2" type="ORF">D8674_000013</name>
</gene>
<feature type="compositionally biased region" description="Polar residues" evidence="1">
    <location>
        <begin position="46"/>
        <end position="58"/>
    </location>
</feature>
<comment type="caution">
    <text evidence="2">The sequence shown here is derived from an EMBL/GenBank/DDBJ whole genome shotgun (WGS) entry which is preliminary data.</text>
</comment>
<organism evidence="2 3">
    <name type="scientific">Pyrus ussuriensis x Pyrus communis</name>
    <dbReference type="NCBI Taxonomy" id="2448454"/>
    <lineage>
        <taxon>Eukaryota</taxon>
        <taxon>Viridiplantae</taxon>
        <taxon>Streptophyta</taxon>
        <taxon>Embryophyta</taxon>
        <taxon>Tracheophyta</taxon>
        <taxon>Spermatophyta</taxon>
        <taxon>Magnoliopsida</taxon>
        <taxon>eudicotyledons</taxon>
        <taxon>Gunneridae</taxon>
        <taxon>Pentapetalae</taxon>
        <taxon>rosids</taxon>
        <taxon>fabids</taxon>
        <taxon>Rosales</taxon>
        <taxon>Rosaceae</taxon>
        <taxon>Amygdaloideae</taxon>
        <taxon>Maleae</taxon>
        <taxon>Pyrus</taxon>
    </lineage>
</organism>
<accession>A0A5N5F2U2</accession>
<proteinExistence type="predicted"/>
<name>A0A5N5F2U2_9ROSA</name>
<dbReference type="AlphaFoldDB" id="A0A5N5F2U2"/>
<dbReference type="Proteomes" id="UP000327157">
    <property type="component" value="Chromosome 1"/>
</dbReference>
<feature type="region of interest" description="Disordered" evidence="1">
    <location>
        <begin position="1"/>
        <end position="61"/>
    </location>
</feature>
<sequence length="197" mass="21167">MATTKKKLAPPVKKASTTMQTPPSKQPRPEVKTAGDEPQPKKGIQVISSHTTGATAPSISLPPIIEASTRGLQIPLMDQATKIHSTIPTVVKPVVAPLVEGKTATLAEKSPPPNPKMKSVIVMEEEEDESEEPQPVIEAVGQVKHPAAKASEGHKAVPSVEPKVAAETPIHPQESKSRHPSTKGYFGFCKNLYYIFY</sequence>
<feature type="region of interest" description="Disordered" evidence="1">
    <location>
        <begin position="145"/>
        <end position="183"/>
    </location>
</feature>
<evidence type="ECO:0000256" key="1">
    <source>
        <dbReference type="SAM" id="MobiDB-lite"/>
    </source>
</evidence>
<protein>
    <submittedName>
        <fullName evidence="2">Calphotin-like</fullName>
    </submittedName>
</protein>